<feature type="region of interest" description="Disordered" evidence="1">
    <location>
        <begin position="22"/>
        <end position="44"/>
    </location>
</feature>
<evidence type="ECO:0000259" key="2">
    <source>
        <dbReference type="Pfam" id="PF24769"/>
    </source>
</evidence>
<dbReference type="EMBL" id="SDRB02010740">
    <property type="protein sequence ID" value="THG04576.1"/>
    <property type="molecule type" value="Genomic_DNA"/>
</dbReference>
<evidence type="ECO:0000313" key="3">
    <source>
        <dbReference type="EMBL" id="THG04576.1"/>
    </source>
</evidence>
<feature type="compositionally biased region" description="Polar residues" evidence="1">
    <location>
        <begin position="23"/>
        <end position="38"/>
    </location>
</feature>
<proteinExistence type="predicted"/>
<feature type="domain" description="At2g29880-like C-terminal" evidence="2">
    <location>
        <begin position="370"/>
        <end position="415"/>
    </location>
</feature>
<dbReference type="AlphaFoldDB" id="A0A4S4DQN1"/>
<comment type="caution">
    <text evidence="3">The sequence shown here is derived from an EMBL/GenBank/DDBJ whole genome shotgun (WGS) entry which is preliminary data.</text>
</comment>
<gene>
    <name evidence="3" type="ORF">TEA_004654</name>
</gene>
<organism evidence="3 4">
    <name type="scientific">Camellia sinensis var. sinensis</name>
    <name type="common">China tea</name>
    <dbReference type="NCBI Taxonomy" id="542762"/>
    <lineage>
        <taxon>Eukaryota</taxon>
        <taxon>Viridiplantae</taxon>
        <taxon>Streptophyta</taxon>
        <taxon>Embryophyta</taxon>
        <taxon>Tracheophyta</taxon>
        <taxon>Spermatophyta</taxon>
        <taxon>Magnoliopsida</taxon>
        <taxon>eudicotyledons</taxon>
        <taxon>Gunneridae</taxon>
        <taxon>Pentapetalae</taxon>
        <taxon>asterids</taxon>
        <taxon>Ericales</taxon>
        <taxon>Theaceae</taxon>
        <taxon>Camellia</taxon>
    </lineage>
</organism>
<name>A0A4S4DQN1_CAMSN</name>
<dbReference type="PANTHER" id="PTHR46929:SF33">
    <property type="entry name" value="L10-INTERACTING MYB DOMAIN-CONTAINING PROTEIN-LIKE ISOFORM X1"/>
    <property type="match status" value="1"/>
</dbReference>
<keyword evidence="4" id="KW-1185">Reference proteome</keyword>
<dbReference type="Pfam" id="PF24769">
    <property type="entry name" value="At2g29880_C"/>
    <property type="match status" value="1"/>
</dbReference>
<dbReference type="InterPro" id="IPR056253">
    <property type="entry name" value="At2g29880-like_C"/>
</dbReference>
<dbReference type="Proteomes" id="UP000306102">
    <property type="component" value="Unassembled WGS sequence"/>
</dbReference>
<dbReference type="PANTHER" id="PTHR46929">
    <property type="entry name" value="EXPRESSED PROTEIN"/>
    <property type="match status" value="1"/>
</dbReference>
<sequence>MLGVPSRPKGAEDMEDVIKNKNHISQSGAANVRESNGSPIGDGRYSRSSHDIDFDDEIQGLNIALKIKLSSSGSIICSPEAHRTTKKEMVDTFPFILEEGDCHPPPLTFLVYENELGTWTFPAFTSEPHYESTTPFVHWPHFTLHKFVDPVQLPHQSEENPDGTSFRTKTMPNYNDLCLVYGNLTSEGRWNQSDPYVGFNGDVAYILHNQERPDAQSFRSRTLPNYNDLFLIFGNTSTNGRSDHASHCTNIDDGAPKEHPDAVAYKDIILENYCDLSIIFGDEIHDGTSSYLCPEMNIDDNALEMGMDGIFGALKSPAIDNEVSNGRKRRQSTTPLSSTRGRKIKKTREELQKAGRSNTVDRNYSSIESIVDALQAIPDMHDELFLDGCDLLEDEKKAKAFVKMDILHRKKWLLQNLHA</sequence>
<evidence type="ECO:0000256" key="1">
    <source>
        <dbReference type="SAM" id="MobiDB-lite"/>
    </source>
</evidence>
<reference evidence="3 4" key="1">
    <citation type="journal article" date="2018" name="Proc. Natl. Acad. Sci. U.S.A.">
        <title>Draft genome sequence of Camellia sinensis var. sinensis provides insights into the evolution of the tea genome and tea quality.</title>
        <authorList>
            <person name="Wei C."/>
            <person name="Yang H."/>
            <person name="Wang S."/>
            <person name="Zhao J."/>
            <person name="Liu C."/>
            <person name="Gao L."/>
            <person name="Xia E."/>
            <person name="Lu Y."/>
            <person name="Tai Y."/>
            <person name="She G."/>
            <person name="Sun J."/>
            <person name="Cao H."/>
            <person name="Tong W."/>
            <person name="Gao Q."/>
            <person name="Li Y."/>
            <person name="Deng W."/>
            <person name="Jiang X."/>
            <person name="Wang W."/>
            <person name="Chen Q."/>
            <person name="Zhang S."/>
            <person name="Li H."/>
            <person name="Wu J."/>
            <person name="Wang P."/>
            <person name="Li P."/>
            <person name="Shi C."/>
            <person name="Zheng F."/>
            <person name="Jian J."/>
            <person name="Huang B."/>
            <person name="Shan D."/>
            <person name="Shi M."/>
            <person name="Fang C."/>
            <person name="Yue Y."/>
            <person name="Li F."/>
            <person name="Li D."/>
            <person name="Wei S."/>
            <person name="Han B."/>
            <person name="Jiang C."/>
            <person name="Yin Y."/>
            <person name="Xia T."/>
            <person name="Zhang Z."/>
            <person name="Bennetzen J.L."/>
            <person name="Zhao S."/>
            <person name="Wan X."/>
        </authorList>
    </citation>
    <scope>NUCLEOTIDE SEQUENCE [LARGE SCALE GENOMIC DNA]</scope>
    <source>
        <strain evidence="4">cv. Shuchazao</strain>
        <tissue evidence="3">Leaf</tissue>
    </source>
</reference>
<accession>A0A4S4DQN1</accession>
<dbReference type="STRING" id="542762.A0A4S4DQN1"/>
<protein>
    <recommendedName>
        <fullName evidence="2">At2g29880-like C-terminal domain-containing protein</fullName>
    </recommendedName>
</protein>
<evidence type="ECO:0000313" key="4">
    <source>
        <dbReference type="Proteomes" id="UP000306102"/>
    </source>
</evidence>
<feature type="region of interest" description="Disordered" evidence="1">
    <location>
        <begin position="322"/>
        <end position="343"/>
    </location>
</feature>